<evidence type="ECO:0000313" key="4">
    <source>
        <dbReference type="Proteomes" id="UP000248259"/>
    </source>
</evidence>
<accession>A0A323UWY0</accession>
<evidence type="ECO:0000259" key="2">
    <source>
        <dbReference type="Pfam" id="PF02120"/>
    </source>
</evidence>
<dbReference type="Proteomes" id="UP000248259">
    <property type="component" value="Unassembled WGS sequence"/>
</dbReference>
<dbReference type="AlphaFoldDB" id="A0A323UWY0"/>
<feature type="region of interest" description="Disordered" evidence="1">
    <location>
        <begin position="228"/>
        <end position="269"/>
    </location>
</feature>
<comment type="caution">
    <text evidence="3">The sequence shown here is derived from an EMBL/GenBank/DDBJ whole genome shotgun (WGS) entry which is preliminary data.</text>
</comment>
<dbReference type="RefSeq" id="WP_110526113.1">
    <property type="nucleotide sequence ID" value="NZ_QKOE01000011.1"/>
</dbReference>
<dbReference type="OrthoDB" id="5296742at2"/>
<keyword evidence="4" id="KW-1185">Reference proteome</keyword>
<feature type="domain" description="Flagellar hook-length control protein-like C-terminal" evidence="2">
    <location>
        <begin position="320"/>
        <end position="395"/>
    </location>
</feature>
<protein>
    <submittedName>
        <fullName evidence="3">Flagellar hook-length control protein FliK</fullName>
    </submittedName>
</protein>
<feature type="compositionally biased region" description="Polar residues" evidence="1">
    <location>
        <begin position="255"/>
        <end position="267"/>
    </location>
</feature>
<proteinExistence type="predicted"/>
<dbReference type="Pfam" id="PF02120">
    <property type="entry name" value="Flg_hook"/>
    <property type="match status" value="1"/>
</dbReference>
<keyword evidence="3" id="KW-0966">Cell projection</keyword>
<keyword evidence="3" id="KW-0969">Cilium</keyword>
<dbReference type="InterPro" id="IPR021136">
    <property type="entry name" value="Flagellar_hook_control-like_C"/>
</dbReference>
<keyword evidence="3" id="KW-0282">Flagellum</keyword>
<gene>
    <name evidence="3" type="ORF">DNK49_14795</name>
</gene>
<feature type="compositionally biased region" description="Low complexity" evidence="1">
    <location>
        <begin position="191"/>
        <end position="210"/>
    </location>
</feature>
<dbReference type="Gene3D" id="3.30.750.140">
    <property type="match status" value="1"/>
</dbReference>
<organism evidence="3 4">
    <name type="scientific">Parazoarcus communis SWub3 = DSM 12120</name>
    <dbReference type="NCBI Taxonomy" id="1121029"/>
    <lineage>
        <taxon>Bacteria</taxon>
        <taxon>Pseudomonadati</taxon>
        <taxon>Pseudomonadota</taxon>
        <taxon>Betaproteobacteria</taxon>
        <taxon>Rhodocyclales</taxon>
        <taxon>Zoogloeaceae</taxon>
        <taxon>Parazoarcus</taxon>
    </lineage>
</organism>
<name>A0A323UWY0_9RHOO</name>
<feature type="region of interest" description="Disordered" evidence="1">
    <location>
        <begin position="190"/>
        <end position="210"/>
    </location>
</feature>
<reference evidence="3 4" key="1">
    <citation type="submission" date="2018-06" db="EMBL/GenBank/DDBJ databases">
        <title>Azoarcus communis strain SWub3 genome.</title>
        <authorList>
            <person name="Zorraquino Salvo V."/>
            <person name="Toubiana D."/>
            <person name="Blumwald E."/>
        </authorList>
    </citation>
    <scope>NUCLEOTIDE SEQUENCE [LARGE SCALE GENOMIC DNA]</scope>
    <source>
        <strain evidence="3 4">SWub3</strain>
    </source>
</reference>
<evidence type="ECO:0000256" key="1">
    <source>
        <dbReference type="SAM" id="MobiDB-lite"/>
    </source>
</evidence>
<dbReference type="EMBL" id="QKOE01000011">
    <property type="protein sequence ID" value="PZA15736.1"/>
    <property type="molecule type" value="Genomic_DNA"/>
</dbReference>
<evidence type="ECO:0000313" key="3">
    <source>
        <dbReference type="EMBL" id="PZA15736.1"/>
    </source>
</evidence>
<sequence>MIPADLAARLRFLNEASFFNTEPPVAGLQRAREIQSQLPELVPGQRFFALLQRTLPDGSFQALVAGKQITLALNTSAKAGDTLELVVTGQTPKAILARLANPEGAQQANSAPSTLSQTGKLISFVLTGQPPARPVTLAANQPLLNAPPTSAAPLVPMLRQALAQSGLFYESHQAQWLSGKIDVATLLREPQAQPQPSQQGQGAASQAAATQTAQTTVRAVLLESGAASTQTAAPINRANPATGAGQLPDIDGTDNIRSTTAIDTNSPRPAAIAERTLPLVHQQLDALATQQYVLHGVAWPGQKFEWIIEDNDSNREGGEHTSSEEWNSTLRIELPRLGGMEAIVHLTAAGVALRLKTDHAATAEALEAGRSSLEAALAAADIALTGMAVEMREARNESNEP</sequence>
<dbReference type="InterPro" id="IPR038610">
    <property type="entry name" value="FliK-like_C_sf"/>
</dbReference>